<dbReference type="Pfam" id="PF06152">
    <property type="entry name" value="Phage_min_cap2"/>
    <property type="match status" value="1"/>
</dbReference>
<evidence type="ECO:0000256" key="1">
    <source>
        <dbReference type="SAM" id="MobiDB-lite"/>
    </source>
</evidence>
<proteinExistence type="predicted"/>
<dbReference type="STRING" id="993073.AS029_12820"/>
<feature type="compositionally biased region" description="Basic and acidic residues" evidence="1">
    <location>
        <begin position="361"/>
        <end position="370"/>
    </location>
</feature>
<protein>
    <submittedName>
        <fullName evidence="2">Phage minor capsid protein 2</fullName>
    </submittedName>
</protein>
<feature type="compositionally biased region" description="Basic and acidic residues" evidence="1">
    <location>
        <begin position="332"/>
        <end position="354"/>
    </location>
</feature>
<organism evidence="2 3">
    <name type="scientific">Microbacterium enclense</name>
    <dbReference type="NCBI Taxonomy" id="993073"/>
    <lineage>
        <taxon>Bacteria</taxon>
        <taxon>Bacillati</taxon>
        <taxon>Actinomycetota</taxon>
        <taxon>Actinomycetes</taxon>
        <taxon>Micrococcales</taxon>
        <taxon>Microbacteriaceae</taxon>
        <taxon>Microbacterium</taxon>
    </lineage>
</organism>
<feature type="region of interest" description="Disordered" evidence="1">
    <location>
        <begin position="332"/>
        <end position="370"/>
    </location>
</feature>
<reference evidence="2 3" key="1">
    <citation type="submission" date="2016-09" db="EMBL/GenBank/DDBJ databases">
        <authorList>
            <person name="Capua I."/>
            <person name="De Benedictis P."/>
            <person name="Joannis T."/>
            <person name="Lombin L.H."/>
            <person name="Cattoli G."/>
        </authorList>
    </citation>
    <scope>NUCLEOTIDE SEQUENCE [LARGE SCALE GENOMIC DNA]</scope>
    <source>
        <strain evidence="2 3">NIO-1002</strain>
    </source>
</reference>
<dbReference type="GO" id="GO:0005198">
    <property type="term" value="F:structural molecule activity"/>
    <property type="evidence" value="ECO:0007669"/>
    <property type="project" value="InterPro"/>
</dbReference>
<name>A0A1G6NTF4_9MICO</name>
<dbReference type="EMBL" id="FMYG01000006">
    <property type="protein sequence ID" value="SDC71109.1"/>
    <property type="molecule type" value="Genomic_DNA"/>
</dbReference>
<evidence type="ECO:0000313" key="3">
    <source>
        <dbReference type="Proteomes" id="UP000183203"/>
    </source>
</evidence>
<dbReference type="OrthoDB" id="3197444at2"/>
<dbReference type="AlphaFoldDB" id="A0A1G6NTF4"/>
<dbReference type="InterPro" id="IPR009319">
    <property type="entry name" value="Phage_A118_VSP1"/>
</dbReference>
<gene>
    <name evidence="2" type="ORF">SAMN05216418_2845</name>
</gene>
<evidence type="ECO:0000313" key="2">
    <source>
        <dbReference type="EMBL" id="SDC71109.1"/>
    </source>
</evidence>
<dbReference type="Proteomes" id="UP000183203">
    <property type="component" value="Unassembled WGS sequence"/>
</dbReference>
<dbReference type="RefSeq" id="WP_058232976.1">
    <property type="nucleotide sequence ID" value="NZ_FMYG01000006.1"/>
</dbReference>
<sequence>MALFKPDPDRSIEDIVEDLGREIADRFRDAEDEAIAEVAARARRDMDLSSRLPEAAAGAGLTVAERREQNRILAELAAHRARALNELARIGERLADGLAPGGLAARIVAAAALEGEAAAAVTLGIGVGNVRPVPFTSTAAQAASMVAVSLENRLTNLRERITRYPRDAYQRIVAMYTPSTLLGITTSQVQQARIVQRFLAEGITGFVDRSGRRWTIGAYAEMAGRTSVARAYNDAGVRRMQQNGIQLGTISGGADACRKCAPWIGKIVSFDGTTGDVVLPHATRDEPVTVHIDGTLAQARAAGWGHPNDRCKINAYSPGLAIPQRDFEYDKQAEHERAEQRRLEREIRSAKRDQAAAMTDTEQRRAARDVAKAQAEMRAFLKQTGRKRSSYREQLHFADG</sequence>
<accession>A0A1G6NTF4</accession>